<proteinExistence type="predicted"/>
<organism evidence="2 3">
    <name type="scientific">Mucilaginibacter humi</name>
    <dbReference type="NCBI Taxonomy" id="2732510"/>
    <lineage>
        <taxon>Bacteria</taxon>
        <taxon>Pseudomonadati</taxon>
        <taxon>Bacteroidota</taxon>
        <taxon>Sphingobacteriia</taxon>
        <taxon>Sphingobacteriales</taxon>
        <taxon>Sphingobacteriaceae</taxon>
        <taxon>Mucilaginibacter</taxon>
    </lineage>
</organism>
<keyword evidence="3" id="KW-1185">Reference proteome</keyword>
<dbReference type="RefSeq" id="WP_175269061.1">
    <property type="nucleotide sequence ID" value="NZ_JABFCR010000008.1"/>
</dbReference>
<evidence type="ECO:0000256" key="1">
    <source>
        <dbReference type="SAM" id="SignalP"/>
    </source>
</evidence>
<evidence type="ECO:0000313" key="3">
    <source>
        <dbReference type="Proteomes" id="UP000566071"/>
    </source>
</evidence>
<dbReference type="EMBL" id="JABFCR010000008">
    <property type="protein sequence ID" value="NNU33366.1"/>
    <property type="molecule type" value="Genomic_DNA"/>
</dbReference>
<comment type="caution">
    <text evidence="2">The sequence shown here is derived from an EMBL/GenBank/DDBJ whole genome shotgun (WGS) entry which is preliminary data.</text>
</comment>
<dbReference type="NCBIfam" id="TIGR03511">
    <property type="entry name" value="GldH_lipo"/>
    <property type="match status" value="1"/>
</dbReference>
<reference evidence="2 3" key="1">
    <citation type="submission" date="2020-05" db="EMBL/GenBank/DDBJ databases">
        <authorList>
            <person name="Khan S.A."/>
            <person name="Jeon C.O."/>
            <person name="Chun B.H."/>
        </authorList>
    </citation>
    <scope>NUCLEOTIDE SEQUENCE [LARGE SCALE GENOMIC DNA]</scope>
    <source>
        <strain evidence="2 3">S1162</strain>
    </source>
</reference>
<keyword evidence="1" id="KW-0732">Signal</keyword>
<evidence type="ECO:0000313" key="2">
    <source>
        <dbReference type="EMBL" id="NNU33366.1"/>
    </source>
</evidence>
<accession>A0ABX1W124</accession>
<gene>
    <name evidence="2" type="ORF">HK413_02865</name>
</gene>
<keyword evidence="2" id="KW-0449">Lipoprotein</keyword>
<protein>
    <submittedName>
        <fullName evidence="2">Gliding motility lipoprotein GldH</fullName>
    </submittedName>
</protein>
<feature type="signal peptide" evidence="1">
    <location>
        <begin position="1"/>
        <end position="24"/>
    </location>
</feature>
<dbReference type="InterPro" id="IPR020018">
    <property type="entry name" value="Motility-assoc_lipoprot_GldH"/>
</dbReference>
<feature type="chain" id="PRO_5047190257" evidence="1">
    <location>
        <begin position="25"/>
        <end position="162"/>
    </location>
</feature>
<dbReference type="PROSITE" id="PS51257">
    <property type="entry name" value="PROKAR_LIPOPROTEIN"/>
    <property type="match status" value="1"/>
</dbReference>
<name>A0ABX1W124_9SPHI</name>
<dbReference type="Proteomes" id="UP000566071">
    <property type="component" value="Unassembled WGS sequence"/>
</dbReference>
<sequence>MKPGFKYLFPVMMAFVMLSWSGCADPNAVIDKNIEIVNNNWAYTNKVKFEVKIDDEQIPYNLYLNLRVTADYKYSNMFVLIQQINPNKHSAATRYEVKLANPDGEWLGDGSGNLYSFQTPFKTNYKFPAKGTYIFQIEQNMRDNPLKEVSDVGLRVEKAVAK</sequence>
<dbReference type="Pfam" id="PF14109">
    <property type="entry name" value="GldH_lipo"/>
    <property type="match status" value="1"/>
</dbReference>